<reference evidence="5" key="1">
    <citation type="submission" date="2021-01" db="EMBL/GenBank/DDBJ databases">
        <title>Genome public.</title>
        <authorList>
            <person name="Liu C."/>
            <person name="Sun Q."/>
        </authorList>
    </citation>
    <scope>NUCLEOTIDE SEQUENCE</scope>
    <source>
        <strain evidence="5">YIM B02565</strain>
    </source>
</reference>
<evidence type="ECO:0000256" key="1">
    <source>
        <dbReference type="ARBA" id="ARBA00023015"/>
    </source>
</evidence>
<protein>
    <submittedName>
        <fullName evidence="5">MarR family transcriptional regulator</fullName>
    </submittedName>
</protein>
<dbReference type="Pfam" id="PF01047">
    <property type="entry name" value="MarR"/>
    <property type="match status" value="1"/>
</dbReference>
<dbReference type="PRINTS" id="PR00598">
    <property type="entry name" value="HTHMARR"/>
</dbReference>
<accession>A0A937FDT0</accession>
<dbReference type="SUPFAM" id="SSF46785">
    <property type="entry name" value="Winged helix' DNA-binding domain"/>
    <property type="match status" value="1"/>
</dbReference>
<dbReference type="InterPro" id="IPR036388">
    <property type="entry name" value="WH-like_DNA-bd_sf"/>
</dbReference>
<sequence>MDNKETARTLMDFAILTKRLIRKFNTYKYDTRLTVEQFRTLTALNSKERITLKELSQTIEVSTSSICIMLNRLSDENLVYRETDENDRRNTFYGLTEEGKKLLERENDKMLEELGKHLEFLTPEAKDILNKNLREVEPILDKFFKTL</sequence>
<name>A0A937FDT0_9CLOT</name>
<dbReference type="GO" id="GO:0003677">
    <property type="term" value="F:DNA binding"/>
    <property type="evidence" value="ECO:0007669"/>
    <property type="project" value="UniProtKB-KW"/>
</dbReference>
<evidence type="ECO:0000313" key="5">
    <source>
        <dbReference type="EMBL" id="MBL4931429.1"/>
    </source>
</evidence>
<dbReference type="SMART" id="SM00347">
    <property type="entry name" value="HTH_MARR"/>
    <property type="match status" value="1"/>
</dbReference>
<dbReference type="InterPro" id="IPR000835">
    <property type="entry name" value="HTH_MarR-typ"/>
</dbReference>
<dbReference type="AlphaFoldDB" id="A0A937FDT0"/>
<dbReference type="RefSeq" id="WP_202766808.1">
    <property type="nucleotide sequence ID" value="NZ_JAESWA010000019.1"/>
</dbReference>
<proteinExistence type="predicted"/>
<keyword evidence="6" id="KW-1185">Reference proteome</keyword>
<dbReference type="EMBL" id="JAESWA010000019">
    <property type="protein sequence ID" value="MBL4931429.1"/>
    <property type="molecule type" value="Genomic_DNA"/>
</dbReference>
<dbReference type="PANTHER" id="PTHR42756:SF1">
    <property type="entry name" value="TRANSCRIPTIONAL REPRESSOR OF EMRAB OPERON"/>
    <property type="match status" value="1"/>
</dbReference>
<keyword evidence="2" id="KW-0238">DNA-binding</keyword>
<evidence type="ECO:0000256" key="3">
    <source>
        <dbReference type="ARBA" id="ARBA00023163"/>
    </source>
</evidence>
<dbReference type="Proteomes" id="UP000623681">
    <property type="component" value="Unassembled WGS sequence"/>
</dbReference>
<evidence type="ECO:0000256" key="2">
    <source>
        <dbReference type="ARBA" id="ARBA00023125"/>
    </source>
</evidence>
<organism evidence="5 6">
    <name type="scientific">Clostridium paridis</name>
    <dbReference type="NCBI Taxonomy" id="2803863"/>
    <lineage>
        <taxon>Bacteria</taxon>
        <taxon>Bacillati</taxon>
        <taxon>Bacillota</taxon>
        <taxon>Clostridia</taxon>
        <taxon>Eubacteriales</taxon>
        <taxon>Clostridiaceae</taxon>
        <taxon>Clostridium</taxon>
    </lineage>
</organism>
<dbReference type="Gene3D" id="1.10.10.10">
    <property type="entry name" value="Winged helix-like DNA-binding domain superfamily/Winged helix DNA-binding domain"/>
    <property type="match status" value="1"/>
</dbReference>
<comment type="caution">
    <text evidence="5">The sequence shown here is derived from an EMBL/GenBank/DDBJ whole genome shotgun (WGS) entry which is preliminary data.</text>
</comment>
<gene>
    <name evidence="5" type="ORF">JK634_06395</name>
</gene>
<evidence type="ECO:0000259" key="4">
    <source>
        <dbReference type="PROSITE" id="PS50995"/>
    </source>
</evidence>
<dbReference type="PANTHER" id="PTHR42756">
    <property type="entry name" value="TRANSCRIPTIONAL REGULATOR, MARR"/>
    <property type="match status" value="1"/>
</dbReference>
<evidence type="ECO:0000313" key="6">
    <source>
        <dbReference type="Proteomes" id="UP000623681"/>
    </source>
</evidence>
<keyword evidence="1" id="KW-0805">Transcription regulation</keyword>
<dbReference type="PROSITE" id="PS50995">
    <property type="entry name" value="HTH_MARR_2"/>
    <property type="match status" value="1"/>
</dbReference>
<dbReference type="GO" id="GO:0003700">
    <property type="term" value="F:DNA-binding transcription factor activity"/>
    <property type="evidence" value="ECO:0007669"/>
    <property type="project" value="InterPro"/>
</dbReference>
<dbReference type="InterPro" id="IPR036390">
    <property type="entry name" value="WH_DNA-bd_sf"/>
</dbReference>
<feature type="domain" description="HTH marR-type" evidence="4">
    <location>
        <begin position="1"/>
        <end position="145"/>
    </location>
</feature>
<keyword evidence="3" id="KW-0804">Transcription</keyword>